<keyword evidence="5 7" id="KW-1133">Transmembrane helix</keyword>
<dbReference type="GO" id="GO:0005886">
    <property type="term" value="C:plasma membrane"/>
    <property type="evidence" value="ECO:0007669"/>
    <property type="project" value="UniProtKB-SubCell"/>
</dbReference>
<feature type="transmembrane region" description="Helical" evidence="7">
    <location>
        <begin position="103"/>
        <end position="124"/>
    </location>
</feature>
<feature type="transmembrane region" description="Helical" evidence="7">
    <location>
        <begin position="26"/>
        <end position="46"/>
    </location>
</feature>
<comment type="similarity">
    <text evidence="2 7">Belongs to the XK family.</text>
</comment>
<evidence type="ECO:0000256" key="1">
    <source>
        <dbReference type="ARBA" id="ARBA00004651"/>
    </source>
</evidence>
<reference evidence="8 9" key="1">
    <citation type="submission" date="2019-03" db="EMBL/GenBank/DDBJ databases">
        <title>First draft genome of Liparis tanakae, snailfish: a comprehensive survey of snailfish specific genes.</title>
        <authorList>
            <person name="Kim W."/>
            <person name="Song I."/>
            <person name="Jeong J.-H."/>
            <person name="Kim D."/>
            <person name="Kim S."/>
            <person name="Ryu S."/>
            <person name="Song J.Y."/>
            <person name="Lee S.K."/>
        </authorList>
    </citation>
    <scope>NUCLEOTIDE SEQUENCE [LARGE SCALE GENOMIC DNA]</scope>
    <source>
        <tissue evidence="8">Muscle</tissue>
    </source>
</reference>
<dbReference type="InterPro" id="IPR018629">
    <property type="entry name" value="XK-rel"/>
</dbReference>
<dbReference type="PANTHER" id="PTHR16024">
    <property type="entry name" value="XK-RELATED PROTEIN"/>
    <property type="match status" value="1"/>
</dbReference>
<keyword evidence="9" id="KW-1185">Reference proteome</keyword>
<keyword evidence="3" id="KW-1003">Cell membrane</keyword>
<evidence type="ECO:0000256" key="6">
    <source>
        <dbReference type="ARBA" id="ARBA00023136"/>
    </source>
</evidence>
<evidence type="ECO:0000256" key="3">
    <source>
        <dbReference type="ARBA" id="ARBA00022475"/>
    </source>
</evidence>
<keyword evidence="4 7" id="KW-0812">Transmembrane</keyword>
<dbReference type="EMBL" id="SRLO01000003">
    <property type="protein sequence ID" value="TNN88948.1"/>
    <property type="molecule type" value="Genomic_DNA"/>
</dbReference>
<evidence type="ECO:0000256" key="7">
    <source>
        <dbReference type="RuleBase" id="RU910716"/>
    </source>
</evidence>
<evidence type="ECO:0000313" key="8">
    <source>
        <dbReference type="EMBL" id="TNN88948.1"/>
    </source>
</evidence>
<comment type="subcellular location">
    <subcellularLocation>
        <location evidence="1">Cell membrane</location>
        <topology evidence="1">Multi-pass membrane protein</topology>
    </subcellularLocation>
    <subcellularLocation>
        <location evidence="7">Membrane</location>
        <topology evidence="7">Multi-pass membrane protein</topology>
    </subcellularLocation>
</comment>
<gene>
    <name evidence="8" type="primary">xkr9</name>
    <name evidence="8" type="ORF">EYF80_000826</name>
</gene>
<dbReference type="PANTHER" id="PTHR16024:SF13">
    <property type="entry name" value="XK-RELATED PROTEIN 9"/>
    <property type="match status" value="1"/>
</dbReference>
<organism evidence="8 9">
    <name type="scientific">Liparis tanakae</name>
    <name type="common">Tanaka's snailfish</name>
    <dbReference type="NCBI Taxonomy" id="230148"/>
    <lineage>
        <taxon>Eukaryota</taxon>
        <taxon>Metazoa</taxon>
        <taxon>Chordata</taxon>
        <taxon>Craniata</taxon>
        <taxon>Vertebrata</taxon>
        <taxon>Euteleostomi</taxon>
        <taxon>Actinopterygii</taxon>
        <taxon>Neopterygii</taxon>
        <taxon>Teleostei</taxon>
        <taxon>Neoteleostei</taxon>
        <taxon>Acanthomorphata</taxon>
        <taxon>Eupercaria</taxon>
        <taxon>Perciformes</taxon>
        <taxon>Cottioidei</taxon>
        <taxon>Cottales</taxon>
        <taxon>Liparidae</taxon>
        <taxon>Liparis</taxon>
    </lineage>
</organism>
<evidence type="ECO:0000256" key="4">
    <source>
        <dbReference type="ARBA" id="ARBA00022692"/>
    </source>
</evidence>
<dbReference type="AlphaFoldDB" id="A0A4Z2JH12"/>
<dbReference type="Proteomes" id="UP000314294">
    <property type="component" value="Unassembled WGS sequence"/>
</dbReference>
<name>A0A4Z2JH12_9TELE</name>
<protein>
    <recommendedName>
        <fullName evidence="7">XK-related protein</fullName>
    </recommendedName>
</protein>
<evidence type="ECO:0000313" key="9">
    <source>
        <dbReference type="Proteomes" id="UP000314294"/>
    </source>
</evidence>
<dbReference type="Pfam" id="PF09815">
    <property type="entry name" value="XK-related"/>
    <property type="match status" value="1"/>
</dbReference>
<dbReference type="OrthoDB" id="8190653at2759"/>
<sequence length="194" mass="22521">MPEQSGWSNLPTDDKMLPSDILYTKLRWLLTIAGLLLYVGDIWTDIQLAVKYFQESHFVWTGLTLMFVLVGLLVTQVFSHTWYRDDMTDVLMNAEGTPRISSLSKGGLVFLHLFGMGVFTRYYYLLRKGFKVVWKSRHPYTVDERRDVHHKLFCMATDLSMLKLFETFLESVPQLLLQLYIVLGHGDCSVLQCK</sequence>
<comment type="caution">
    <text evidence="8">The sequence shown here is derived from an EMBL/GenBank/DDBJ whole genome shotgun (WGS) entry which is preliminary data.</text>
</comment>
<dbReference type="InterPro" id="IPR050895">
    <property type="entry name" value="XK-related_scramblase"/>
</dbReference>
<accession>A0A4Z2JH12</accession>
<feature type="transmembrane region" description="Helical" evidence="7">
    <location>
        <begin position="58"/>
        <end position="83"/>
    </location>
</feature>
<proteinExistence type="inferred from homology"/>
<evidence type="ECO:0000256" key="5">
    <source>
        <dbReference type="ARBA" id="ARBA00022989"/>
    </source>
</evidence>
<keyword evidence="6 7" id="KW-0472">Membrane</keyword>
<evidence type="ECO:0000256" key="2">
    <source>
        <dbReference type="ARBA" id="ARBA00008789"/>
    </source>
</evidence>